<evidence type="ECO:0000256" key="2">
    <source>
        <dbReference type="SAM" id="Phobius"/>
    </source>
</evidence>
<comment type="caution">
    <text evidence="3">The sequence shown here is derived from an EMBL/GenBank/DDBJ whole genome shotgun (WGS) entry which is preliminary data.</text>
</comment>
<dbReference type="EMBL" id="CAJPDQ010000039">
    <property type="protein sequence ID" value="CAF9931551.1"/>
    <property type="molecule type" value="Genomic_DNA"/>
</dbReference>
<organism evidence="3 4">
    <name type="scientific">Gomphillus americanus</name>
    <dbReference type="NCBI Taxonomy" id="1940652"/>
    <lineage>
        <taxon>Eukaryota</taxon>
        <taxon>Fungi</taxon>
        <taxon>Dikarya</taxon>
        <taxon>Ascomycota</taxon>
        <taxon>Pezizomycotina</taxon>
        <taxon>Lecanoromycetes</taxon>
        <taxon>OSLEUM clade</taxon>
        <taxon>Ostropomycetidae</taxon>
        <taxon>Ostropales</taxon>
        <taxon>Graphidaceae</taxon>
        <taxon>Gomphilloideae</taxon>
        <taxon>Gomphillus</taxon>
    </lineage>
</organism>
<evidence type="ECO:0000256" key="1">
    <source>
        <dbReference type="SAM" id="MobiDB-lite"/>
    </source>
</evidence>
<feature type="transmembrane region" description="Helical" evidence="2">
    <location>
        <begin position="528"/>
        <end position="550"/>
    </location>
</feature>
<accession>A0A8H3G1S9</accession>
<feature type="transmembrane region" description="Helical" evidence="2">
    <location>
        <begin position="371"/>
        <end position="390"/>
    </location>
</feature>
<feature type="region of interest" description="Disordered" evidence="1">
    <location>
        <begin position="55"/>
        <end position="95"/>
    </location>
</feature>
<evidence type="ECO:0000313" key="4">
    <source>
        <dbReference type="Proteomes" id="UP000664169"/>
    </source>
</evidence>
<dbReference type="OrthoDB" id="3177213at2759"/>
<dbReference type="Pfam" id="PF06772">
    <property type="entry name" value="LtrA"/>
    <property type="match status" value="1"/>
</dbReference>
<dbReference type="InterPro" id="IPR010640">
    <property type="entry name" value="Low_temperature_requirement_A"/>
</dbReference>
<feature type="transmembrane region" description="Helical" evidence="2">
    <location>
        <begin position="299"/>
        <end position="319"/>
    </location>
</feature>
<dbReference type="PANTHER" id="PTHR42101">
    <property type="entry name" value="CHROMOSOME 16, WHOLE GENOME SHOTGUN SEQUENCE"/>
    <property type="match status" value="1"/>
</dbReference>
<keyword evidence="2" id="KW-0812">Transmembrane</keyword>
<dbReference type="Proteomes" id="UP000664169">
    <property type="component" value="Unassembled WGS sequence"/>
</dbReference>
<keyword evidence="2" id="KW-0472">Membrane</keyword>
<keyword evidence="4" id="KW-1185">Reference proteome</keyword>
<dbReference type="AlphaFoldDB" id="A0A8H3G1S9"/>
<feature type="transmembrane region" description="Helical" evidence="2">
    <location>
        <begin position="562"/>
        <end position="583"/>
    </location>
</feature>
<gene>
    <name evidence="3" type="ORF">GOMPHAMPRED_005938</name>
</gene>
<feature type="transmembrane region" description="Helical" evidence="2">
    <location>
        <begin position="202"/>
        <end position="224"/>
    </location>
</feature>
<feature type="transmembrane region" description="Helical" evidence="2">
    <location>
        <begin position="331"/>
        <end position="350"/>
    </location>
</feature>
<feature type="transmembrane region" description="Helical" evidence="2">
    <location>
        <begin position="236"/>
        <end position="255"/>
    </location>
</feature>
<reference evidence="3" key="1">
    <citation type="submission" date="2021-03" db="EMBL/GenBank/DDBJ databases">
        <authorList>
            <person name="Tagirdzhanova G."/>
        </authorList>
    </citation>
    <scope>NUCLEOTIDE SEQUENCE</scope>
</reference>
<feature type="transmembrane region" description="Helical" evidence="2">
    <location>
        <begin position="267"/>
        <end position="287"/>
    </location>
</feature>
<protein>
    <recommendedName>
        <fullName evidence="5">Low temperature requirement A</fullName>
    </recommendedName>
</protein>
<name>A0A8H3G1S9_9LECA</name>
<dbReference type="PANTHER" id="PTHR42101:SF1">
    <property type="entry name" value="LOW TEMPERATURE REQUIREMENT A"/>
    <property type="match status" value="1"/>
</dbReference>
<feature type="transmembrane region" description="Helical" evidence="2">
    <location>
        <begin position="595"/>
        <end position="615"/>
    </location>
</feature>
<evidence type="ECO:0008006" key="5">
    <source>
        <dbReference type="Google" id="ProtNLM"/>
    </source>
</evidence>
<keyword evidence="2" id="KW-1133">Transmembrane helix</keyword>
<evidence type="ECO:0000313" key="3">
    <source>
        <dbReference type="EMBL" id="CAF9931551.1"/>
    </source>
</evidence>
<feature type="region of interest" description="Disordered" evidence="1">
    <location>
        <begin position="642"/>
        <end position="689"/>
    </location>
</feature>
<proteinExistence type="predicted"/>
<sequence length="689" mass="76739">MSAFDPIHEVKVPLTNAPIHKVVVPDEDIHHFGISHPKHVQLIASPLASEHDMLHGHSIHPGVTHTDHGDPDGSDSSTHSTEKVAPPTADEPVLKRPHEAPTIQLFFDLYFVANLTTFSGQHEIHDWNALRSYIGYFTMIWFTWFQNTMFDVRFSNDSVLERCFKAAQFGIMTGFAITGPGYQTGFTTPGDTFLAINAFQTLSLILMTSRLILTAQYGVALFWVKSYKKARLPIIGHMLTLFCTSMVYLGLYFAFHQTGTEKVLAGWYVTFVVEAWIILIISGRVKFMSFRNTVLVERLGLLTLIILGEGIISMSNALNASNADNFYNSQIIAQIICCVVVAYLIYMLYFDNVQPERMGSFRQHIWAVLHFPFHCSIVLVVEAMAQFSIWTKVVNLTQPILAAVQAVDPTNPTVDQVTNLNNTWNDVASHFVLSSSQTTVANFILKPDLTEQFAYLADAANKLASREDAPDSNVTLPAPASVPDTLLEIYNQGVFFVCNKLRIEVDSQEENAQHLSPADQIFSIFQVVYIYFFCFAGLVLVVLSVLFLIGKRRKLRGELIGAGLRATAGFTLISLAAISHNGIPDEVQNDTLHTYMYSGMVLPTVLIVYLVVLVTDNLLVRYVKSVVHWRLHLHHHGKSIPEVERPDYSAPNAPASPAVHRSVPGSPIRETPASPKRPATSTEEVAVSR</sequence>